<dbReference type="EMBL" id="CAJOBJ010007216">
    <property type="protein sequence ID" value="CAF4080539.1"/>
    <property type="molecule type" value="Genomic_DNA"/>
</dbReference>
<evidence type="ECO:0000313" key="1">
    <source>
        <dbReference type="EMBL" id="CAF4080539.1"/>
    </source>
</evidence>
<comment type="caution">
    <text evidence="1">The sequence shown here is derived from an EMBL/GenBank/DDBJ whole genome shotgun (WGS) entry which is preliminary data.</text>
</comment>
<evidence type="ECO:0000313" key="4">
    <source>
        <dbReference type="EMBL" id="CAF5198741.1"/>
    </source>
</evidence>
<dbReference type="Proteomes" id="UP000676336">
    <property type="component" value="Unassembled WGS sequence"/>
</dbReference>
<evidence type="ECO:0000313" key="3">
    <source>
        <dbReference type="EMBL" id="CAF4919623.1"/>
    </source>
</evidence>
<dbReference type="Proteomes" id="UP000681720">
    <property type="component" value="Unassembled WGS sequence"/>
</dbReference>
<reference evidence="1" key="1">
    <citation type="submission" date="2021-02" db="EMBL/GenBank/DDBJ databases">
        <authorList>
            <person name="Nowell W R."/>
        </authorList>
    </citation>
    <scope>NUCLEOTIDE SEQUENCE</scope>
</reference>
<evidence type="ECO:0000313" key="5">
    <source>
        <dbReference type="Proteomes" id="UP000681720"/>
    </source>
</evidence>
<proteinExistence type="predicted"/>
<organism evidence="1 5">
    <name type="scientific">Rotaria magnacalcarata</name>
    <dbReference type="NCBI Taxonomy" id="392030"/>
    <lineage>
        <taxon>Eukaryota</taxon>
        <taxon>Metazoa</taxon>
        <taxon>Spiralia</taxon>
        <taxon>Gnathifera</taxon>
        <taxon>Rotifera</taxon>
        <taxon>Eurotatoria</taxon>
        <taxon>Bdelloidea</taxon>
        <taxon>Philodinida</taxon>
        <taxon>Philodinidae</taxon>
        <taxon>Rotaria</taxon>
    </lineage>
</organism>
<dbReference type="AlphaFoldDB" id="A0A8S2Q1Q7"/>
<dbReference type="EMBL" id="CAJOBJ010344001">
    <property type="protein sequence ID" value="CAF5198741.1"/>
    <property type="molecule type" value="Genomic_DNA"/>
</dbReference>
<feature type="non-terminal residue" evidence="1">
    <location>
        <position position="23"/>
    </location>
</feature>
<gene>
    <name evidence="1" type="ORF">GIL414_LOCUS16040</name>
    <name evidence="2" type="ORF">GIL414_LOCUS23752</name>
    <name evidence="4" type="ORF">GIL414_LOCUS75856</name>
    <name evidence="3" type="ORF">SMN809_LOCUS52637</name>
</gene>
<accession>A0A8S2Q1Q7</accession>
<evidence type="ECO:0000313" key="2">
    <source>
        <dbReference type="EMBL" id="CAF4252323.1"/>
    </source>
</evidence>
<sequence length="23" mass="2351">MQVASSEMLATSPDMLVALPGMA</sequence>
<name>A0A8S2Q1Q7_9BILA</name>
<dbReference type="EMBL" id="CAJOBJ010027371">
    <property type="protein sequence ID" value="CAF4252323.1"/>
    <property type="molecule type" value="Genomic_DNA"/>
</dbReference>
<dbReference type="EMBL" id="CAJOBI010179268">
    <property type="protein sequence ID" value="CAF4919623.1"/>
    <property type="molecule type" value="Genomic_DNA"/>
</dbReference>
<protein>
    <submittedName>
        <fullName evidence="1">Uncharacterized protein</fullName>
    </submittedName>
</protein>